<dbReference type="InterPro" id="IPR015590">
    <property type="entry name" value="Aldehyde_DH_dom"/>
</dbReference>
<dbReference type="SUPFAM" id="SSF53720">
    <property type="entry name" value="ALDH-like"/>
    <property type="match status" value="1"/>
</dbReference>
<organism evidence="6 7">
    <name type="scientific">Ruicaihuangia caeni</name>
    <dbReference type="NCBI Taxonomy" id="3042517"/>
    <lineage>
        <taxon>Bacteria</taxon>
        <taxon>Bacillati</taxon>
        <taxon>Actinomycetota</taxon>
        <taxon>Actinomycetes</taxon>
        <taxon>Micrococcales</taxon>
        <taxon>Microbacteriaceae</taxon>
        <taxon>Ruicaihuangia</taxon>
    </lineage>
</organism>
<dbReference type="AlphaFoldDB" id="A0AAW6T7X4"/>
<evidence type="ECO:0000256" key="4">
    <source>
        <dbReference type="RuleBase" id="RU003345"/>
    </source>
</evidence>
<sequence>MNEHKNYIDGEWIGDDFKPNVNPSDLGDTIGLYARAAESDVDRAIAAAAEAQPKWAAMTVGERSAILEGIATRILARADELGELLSREEGKTKPEGIAEATRAGHTFRYYSQQILQATGERFASTWPGMTIDVERKPVGVIGIITPWNFPIAIPAWKIAPALAYGNTVVFKPADLVPASAWALVSIAHEAGLPRGVLNLTMGSGRMIGARIVESPLVNAVTFTGSTQTGMHIAAESLKHGAKRFQLEMGGKNPLIVLNDADLDVAVGAAINGSFYSTGQRCTASSRLVVESGIHDEFVERMRAATEALTVGHALEDGIQIGPVASESQLQQDLDYLRIGQEEGAELLVGGERVTRSTEGYFLTPALFVGTRNDMRINREEIFGPITSVIKVDDYEEALAVANDTDYGLSSGIITTSLAKAADFRRRAQSGIVAINRPTAATEHHVPFGGTKASSFGPREQGPHARDFFTIVTTAYTAAGY</sequence>
<dbReference type="PROSITE" id="PS00070">
    <property type="entry name" value="ALDEHYDE_DEHYDR_CYS"/>
    <property type="match status" value="1"/>
</dbReference>
<dbReference type="Pfam" id="PF00171">
    <property type="entry name" value="Aldedh"/>
    <property type="match status" value="1"/>
</dbReference>
<dbReference type="CDD" id="cd07097">
    <property type="entry name" value="ALDH_KGSADH-YcbD"/>
    <property type="match status" value="1"/>
</dbReference>
<dbReference type="InterPro" id="IPR016162">
    <property type="entry name" value="Ald_DH_N"/>
</dbReference>
<evidence type="ECO:0000256" key="2">
    <source>
        <dbReference type="ARBA" id="ARBA00023002"/>
    </source>
</evidence>
<dbReference type="RefSeq" id="WP_281488975.1">
    <property type="nucleotide sequence ID" value="NZ_CP159582.1"/>
</dbReference>
<name>A0AAW6T7X4_9MICO</name>
<dbReference type="InterPro" id="IPR016163">
    <property type="entry name" value="Ald_DH_C"/>
</dbReference>
<dbReference type="EMBL" id="JASATX010000003">
    <property type="protein sequence ID" value="MDI2099196.1"/>
    <property type="molecule type" value="Genomic_DNA"/>
</dbReference>
<dbReference type="Proteomes" id="UP001321506">
    <property type="component" value="Unassembled WGS sequence"/>
</dbReference>
<dbReference type="InterPro" id="IPR016160">
    <property type="entry name" value="Ald_DH_CS_CYS"/>
</dbReference>
<proteinExistence type="inferred from homology"/>
<dbReference type="PANTHER" id="PTHR11699">
    <property type="entry name" value="ALDEHYDE DEHYDROGENASE-RELATED"/>
    <property type="match status" value="1"/>
</dbReference>
<dbReference type="Gene3D" id="3.40.605.10">
    <property type="entry name" value="Aldehyde Dehydrogenase, Chain A, domain 1"/>
    <property type="match status" value="1"/>
</dbReference>
<feature type="active site" evidence="3">
    <location>
        <position position="247"/>
    </location>
</feature>
<evidence type="ECO:0000259" key="5">
    <source>
        <dbReference type="Pfam" id="PF00171"/>
    </source>
</evidence>
<dbReference type="InterPro" id="IPR016161">
    <property type="entry name" value="Ald_DH/histidinol_DH"/>
</dbReference>
<dbReference type="InterPro" id="IPR029510">
    <property type="entry name" value="Ald_DH_CS_GLU"/>
</dbReference>
<reference evidence="6 7" key="1">
    <citation type="submission" date="2023-04" db="EMBL/GenBank/DDBJ databases">
        <title>Klugiella caeni sp. nov. isolated from the sludge of biochemical tank.</title>
        <authorList>
            <person name="Geng K."/>
        </authorList>
    </citation>
    <scope>NUCLEOTIDE SEQUENCE [LARGE SCALE GENOMIC DNA]</scope>
    <source>
        <strain evidence="6 7">YN-L-19</strain>
    </source>
</reference>
<dbReference type="FunFam" id="3.40.309.10:FF:000012">
    <property type="entry name" value="Betaine aldehyde dehydrogenase"/>
    <property type="match status" value="1"/>
</dbReference>
<feature type="domain" description="Aldehyde dehydrogenase" evidence="5">
    <location>
        <begin position="19"/>
        <end position="472"/>
    </location>
</feature>
<evidence type="ECO:0000256" key="1">
    <source>
        <dbReference type="ARBA" id="ARBA00009986"/>
    </source>
</evidence>
<comment type="similarity">
    <text evidence="1 4">Belongs to the aldehyde dehydrogenase family.</text>
</comment>
<keyword evidence="7" id="KW-1185">Reference proteome</keyword>
<evidence type="ECO:0000256" key="3">
    <source>
        <dbReference type="PROSITE-ProRule" id="PRU10007"/>
    </source>
</evidence>
<dbReference type="Gene3D" id="3.40.309.10">
    <property type="entry name" value="Aldehyde Dehydrogenase, Chain A, domain 2"/>
    <property type="match status" value="1"/>
</dbReference>
<dbReference type="PROSITE" id="PS00687">
    <property type="entry name" value="ALDEHYDE_DEHYDR_GLU"/>
    <property type="match status" value="1"/>
</dbReference>
<protein>
    <submittedName>
        <fullName evidence="6">Aldehyde dehydrogenase family protein</fullName>
    </submittedName>
</protein>
<dbReference type="GO" id="GO:0016620">
    <property type="term" value="F:oxidoreductase activity, acting on the aldehyde or oxo group of donors, NAD or NADP as acceptor"/>
    <property type="evidence" value="ECO:0007669"/>
    <property type="project" value="InterPro"/>
</dbReference>
<gene>
    <name evidence="6" type="ORF">QF206_09510</name>
</gene>
<evidence type="ECO:0000313" key="7">
    <source>
        <dbReference type="Proteomes" id="UP001321506"/>
    </source>
</evidence>
<comment type="caution">
    <text evidence="6">The sequence shown here is derived from an EMBL/GenBank/DDBJ whole genome shotgun (WGS) entry which is preliminary data.</text>
</comment>
<evidence type="ECO:0000313" key="6">
    <source>
        <dbReference type="EMBL" id="MDI2099196.1"/>
    </source>
</evidence>
<keyword evidence="2 4" id="KW-0560">Oxidoreductase</keyword>
<accession>A0AAW6T7X4</accession>
<dbReference type="FunFam" id="3.40.605.10:FF:000007">
    <property type="entry name" value="NAD/NADP-dependent betaine aldehyde dehydrogenase"/>
    <property type="match status" value="1"/>
</dbReference>